<comment type="caution">
    <text evidence="1">The sequence shown here is derived from an EMBL/GenBank/DDBJ whole genome shotgun (WGS) entry which is preliminary data.</text>
</comment>
<reference evidence="1 2" key="1">
    <citation type="submission" date="2023-03" db="EMBL/GenBank/DDBJ databases">
        <title>High-quality genome of Scylla paramamosain provides insights in environmental adaptation.</title>
        <authorList>
            <person name="Zhang L."/>
        </authorList>
    </citation>
    <scope>NUCLEOTIDE SEQUENCE [LARGE SCALE GENOMIC DNA]</scope>
    <source>
        <strain evidence="1">LZ_2023a</strain>
        <tissue evidence="1">Muscle</tissue>
    </source>
</reference>
<accession>A0AAW0U669</accession>
<sequence>MRLIPPKKFEVELVNRTGQHTRNVQSSQVDEMCCGVRSRQWKKQFHTLDSEIRVKSCAYVCWITKHHNSKLPDVEVCTTGMNMSTFTSTIHLTVMLHELDQFDMSTRTIMRVGGMHKASTKILHGFITNDKAGSAVSEVH</sequence>
<evidence type="ECO:0000313" key="1">
    <source>
        <dbReference type="EMBL" id="KAK8395006.1"/>
    </source>
</evidence>
<evidence type="ECO:0000313" key="2">
    <source>
        <dbReference type="Proteomes" id="UP001487740"/>
    </source>
</evidence>
<dbReference type="AlphaFoldDB" id="A0AAW0U669"/>
<dbReference type="EMBL" id="JARAKH010000018">
    <property type="protein sequence ID" value="KAK8395006.1"/>
    <property type="molecule type" value="Genomic_DNA"/>
</dbReference>
<protein>
    <submittedName>
        <fullName evidence="1">Uncharacterized protein</fullName>
    </submittedName>
</protein>
<gene>
    <name evidence="1" type="ORF">O3P69_006042</name>
</gene>
<organism evidence="1 2">
    <name type="scientific">Scylla paramamosain</name>
    <name type="common">Mud crab</name>
    <dbReference type="NCBI Taxonomy" id="85552"/>
    <lineage>
        <taxon>Eukaryota</taxon>
        <taxon>Metazoa</taxon>
        <taxon>Ecdysozoa</taxon>
        <taxon>Arthropoda</taxon>
        <taxon>Crustacea</taxon>
        <taxon>Multicrustacea</taxon>
        <taxon>Malacostraca</taxon>
        <taxon>Eumalacostraca</taxon>
        <taxon>Eucarida</taxon>
        <taxon>Decapoda</taxon>
        <taxon>Pleocyemata</taxon>
        <taxon>Brachyura</taxon>
        <taxon>Eubrachyura</taxon>
        <taxon>Portunoidea</taxon>
        <taxon>Portunidae</taxon>
        <taxon>Portuninae</taxon>
        <taxon>Scylla</taxon>
    </lineage>
</organism>
<proteinExistence type="predicted"/>
<name>A0AAW0U669_SCYPA</name>
<keyword evidence="2" id="KW-1185">Reference proteome</keyword>
<dbReference type="Proteomes" id="UP001487740">
    <property type="component" value="Unassembled WGS sequence"/>
</dbReference>